<keyword evidence="5" id="KW-1185">Reference proteome</keyword>
<dbReference type="SUPFAM" id="SSF81296">
    <property type="entry name" value="E set domains"/>
    <property type="match status" value="1"/>
</dbReference>
<dbReference type="OrthoDB" id="8675562at2759"/>
<organism evidence="5 6">
    <name type="scientific">Branchiostoma floridae</name>
    <name type="common">Florida lancelet</name>
    <name type="synonym">Amphioxus</name>
    <dbReference type="NCBI Taxonomy" id="7739"/>
    <lineage>
        <taxon>Eukaryota</taxon>
        <taxon>Metazoa</taxon>
        <taxon>Chordata</taxon>
        <taxon>Cephalochordata</taxon>
        <taxon>Leptocardii</taxon>
        <taxon>Amphioxiformes</taxon>
        <taxon>Branchiostomatidae</taxon>
        <taxon>Branchiostoma</taxon>
    </lineage>
</organism>
<dbReference type="KEGG" id="bfo:118412263"/>
<reference evidence="5" key="1">
    <citation type="journal article" date="2020" name="Nat. Ecol. Evol.">
        <title>Deeply conserved synteny resolves early events in vertebrate evolution.</title>
        <authorList>
            <person name="Simakov O."/>
            <person name="Marletaz F."/>
            <person name="Yue J.X."/>
            <person name="O'Connell B."/>
            <person name="Jenkins J."/>
            <person name="Brandt A."/>
            <person name="Calef R."/>
            <person name="Tung C.H."/>
            <person name="Huang T.K."/>
            <person name="Schmutz J."/>
            <person name="Satoh N."/>
            <person name="Yu J.K."/>
            <person name="Putnam N.H."/>
            <person name="Green R.E."/>
            <person name="Rokhsar D.S."/>
        </authorList>
    </citation>
    <scope>NUCLEOTIDE SEQUENCE [LARGE SCALE GENOMIC DNA]</scope>
    <source>
        <strain evidence="5">S238N-H82</strain>
    </source>
</reference>
<dbReference type="Proteomes" id="UP000001554">
    <property type="component" value="Chromosome 3"/>
</dbReference>
<evidence type="ECO:0000256" key="3">
    <source>
        <dbReference type="SAM" id="Phobius"/>
    </source>
</evidence>
<comment type="similarity">
    <text evidence="1">Belongs to the NXPE family.</text>
</comment>
<keyword evidence="3" id="KW-0812">Transmembrane</keyword>
<dbReference type="GeneID" id="118412263"/>
<evidence type="ECO:0000313" key="6">
    <source>
        <dbReference type="RefSeq" id="XP_035670890.1"/>
    </source>
</evidence>
<feature type="domain" description="NXPE C-terminal" evidence="4">
    <location>
        <begin position="368"/>
        <end position="590"/>
    </location>
</feature>
<dbReference type="PANTHER" id="PTHR16165">
    <property type="entry name" value="NXPE FAMILY MEMBER"/>
    <property type="match status" value="1"/>
</dbReference>
<feature type="region of interest" description="Disordered" evidence="2">
    <location>
        <begin position="85"/>
        <end position="105"/>
    </location>
</feature>
<dbReference type="Gene3D" id="2.60.40.10">
    <property type="entry name" value="Immunoglobulins"/>
    <property type="match status" value="1"/>
</dbReference>
<dbReference type="InterPro" id="IPR013783">
    <property type="entry name" value="Ig-like_fold"/>
</dbReference>
<dbReference type="InterPro" id="IPR057106">
    <property type="entry name" value="NXPE4_C"/>
</dbReference>
<dbReference type="RefSeq" id="XP_035670890.1">
    <property type="nucleotide sequence ID" value="XM_035814997.1"/>
</dbReference>
<proteinExistence type="inferred from homology"/>
<sequence length="592" mass="67714">MLHGYAYCLYYLVFRGGVLVCVRILIPEASGPDKSSSSLVKMLARNRGLTVGFVGGIVFTLLCLELVFYGDKTAVRSTTSERQAQDFSTTLTTEQPAKSETKQNMVTSVWSQKRHDFDISKITSAEQMSIHVVDSKPVYQVGDTLVVKIIARDANGQKKTYGGDFLLAKLCTKSPVKACSAGRITDRGNGVYIARFFLSWPGSLAISVRLGHSSETVEVLRRIRDSFLDRRVTKCSFVDEYANLTEWTHCSFSRNDSVNPRDICDYSRSIPNATWYCQRPTRVNGGCQAITECNRDNPATTKLHETMITTSEAALFNRSLANREVPNDIRITVKGKRIQDGIGMKPLPPCGPHLPARSSEGYWYNKTWYSLKCHPHRLHLSHLDYRCLRNKSIVVLGDSTGRQYLEYLQHLVKNIKADLPEEIRKWERNHKSMKVDFVFHTFPRNHGEPALEVKKLRFVADEIDRIVGGPNVLLVLCFWAHYNAEPLETFRSRVWGIRHALERLLSRYPDTKVVWRTGTMQDHIKLEHFLENNSWYTSQLLQEAKQILGDLNIFIMDVWEMSVCDEPFYMLHPGPDIIKSHIEMMLSYLCSR</sequence>
<gene>
    <name evidence="6" type="primary">LOC118412263</name>
</gene>
<feature type="transmembrane region" description="Helical" evidence="3">
    <location>
        <begin position="47"/>
        <end position="69"/>
    </location>
</feature>
<accession>A0A9J7KVQ9</accession>
<feature type="transmembrane region" description="Helical" evidence="3">
    <location>
        <begin position="6"/>
        <end position="26"/>
    </location>
</feature>
<keyword evidence="3" id="KW-0472">Membrane</keyword>
<reference evidence="6" key="2">
    <citation type="submission" date="2025-08" db="UniProtKB">
        <authorList>
            <consortium name="RefSeq"/>
        </authorList>
    </citation>
    <scope>IDENTIFICATION</scope>
    <source>
        <strain evidence="6">S238N-H82</strain>
        <tissue evidence="6">Testes</tissue>
    </source>
</reference>
<dbReference type="Pfam" id="PF24536">
    <property type="entry name" value="NXPE4_C"/>
    <property type="match status" value="1"/>
</dbReference>
<dbReference type="InterPro" id="IPR014756">
    <property type="entry name" value="Ig_E-set"/>
</dbReference>
<evidence type="ECO:0000259" key="4">
    <source>
        <dbReference type="Pfam" id="PF24536"/>
    </source>
</evidence>
<evidence type="ECO:0000256" key="1">
    <source>
        <dbReference type="ARBA" id="ARBA00005431"/>
    </source>
</evidence>
<dbReference type="PANTHER" id="PTHR16165:SF5">
    <property type="entry name" value="NXPE FAMILY MEMBER 3"/>
    <property type="match status" value="1"/>
</dbReference>
<evidence type="ECO:0000256" key="2">
    <source>
        <dbReference type="SAM" id="MobiDB-lite"/>
    </source>
</evidence>
<dbReference type="InterPro" id="IPR026845">
    <property type="entry name" value="NXPH/NXPE"/>
</dbReference>
<dbReference type="Pfam" id="PF06312">
    <property type="entry name" value="Neurexophilin"/>
    <property type="match status" value="1"/>
</dbReference>
<keyword evidence="3" id="KW-1133">Transmembrane helix</keyword>
<name>A0A9J7KVQ9_BRAFL</name>
<evidence type="ECO:0000313" key="5">
    <source>
        <dbReference type="Proteomes" id="UP000001554"/>
    </source>
</evidence>
<protein>
    <submittedName>
        <fullName evidence="6">NXPE family member 1-like</fullName>
    </submittedName>
</protein>
<dbReference type="AlphaFoldDB" id="A0A9J7KVQ9"/>
<dbReference type="OMA" id="PRDICDY"/>